<dbReference type="AlphaFoldDB" id="A0A4R2L7F6"/>
<keyword evidence="12 13" id="KW-0472">Membrane</keyword>
<accession>A0A4R2L7F6</accession>
<keyword evidence="5" id="KW-0145">Chemotaxis</keyword>
<keyword evidence="4" id="KW-1003">Cell membrane</keyword>
<dbReference type="GO" id="GO:1902600">
    <property type="term" value="P:proton transmembrane transport"/>
    <property type="evidence" value="ECO:0007669"/>
    <property type="project" value="UniProtKB-KW"/>
</dbReference>
<dbReference type="Pfam" id="PF01618">
    <property type="entry name" value="MotA_ExbB"/>
    <property type="match status" value="1"/>
</dbReference>
<dbReference type="RefSeq" id="WP_132538349.1">
    <property type="nucleotide sequence ID" value="NZ_SLWY01000002.1"/>
</dbReference>
<keyword evidence="10 13" id="KW-1133">Transmembrane helix</keyword>
<dbReference type="InterPro" id="IPR002898">
    <property type="entry name" value="MotA_ExbB_proton_chnl"/>
</dbReference>
<dbReference type="Pfam" id="PF20560">
    <property type="entry name" value="MotA_N"/>
    <property type="match status" value="1"/>
</dbReference>
<keyword evidence="3" id="KW-0813">Transport</keyword>
<name>A0A4R2L7F6_9GAMM</name>
<evidence type="ECO:0000256" key="9">
    <source>
        <dbReference type="ARBA" id="ARBA00022781"/>
    </source>
</evidence>
<dbReference type="GO" id="GO:0006935">
    <property type="term" value="P:chemotaxis"/>
    <property type="evidence" value="ECO:0007669"/>
    <property type="project" value="UniProtKB-KW"/>
</dbReference>
<reference evidence="16 17" key="1">
    <citation type="submission" date="2019-03" db="EMBL/GenBank/DDBJ databases">
        <title>Genomic Encyclopedia of Type Strains, Phase IV (KMG-IV): sequencing the most valuable type-strain genomes for metagenomic binning, comparative biology and taxonomic classification.</title>
        <authorList>
            <person name="Goeker M."/>
        </authorList>
    </citation>
    <scope>NUCLEOTIDE SEQUENCE [LARGE SCALE GENOMIC DNA]</scope>
    <source>
        <strain evidence="16 17">DSM 25287</strain>
    </source>
</reference>
<evidence type="ECO:0000256" key="13">
    <source>
        <dbReference type="SAM" id="Phobius"/>
    </source>
</evidence>
<keyword evidence="8" id="KW-0283">Flagellar rotation</keyword>
<evidence type="ECO:0000313" key="16">
    <source>
        <dbReference type="EMBL" id="TCO83429.1"/>
    </source>
</evidence>
<evidence type="ECO:0000256" key="6">
    <source>
        <dbReference type="ARBA" id="ARBA00022519"/>
    </source>
</evidence>
<dbReference type="InterPro" id="IPR046786">
    <property type="entry name" value="MotA_N"/>
</dbReference>
<dbReference type="GO" id="GO:0071978">
    <property type="term" value="P:bacterial-type flagellum-dependent swarming motility"/>
    <property type="evidence" value="ECO:0007669"/>
    <property type="project" value="InterPro"/>
</dbReference>
<feature type="transmembrane region" description="Helical" evidence="13">
    <location>
        <begin position="198"/>
        <end position="220"/>
    </location>
</feature>
<evidence type="ECO:0000313" key="17">
    <source>
        <dbReference type="Proteomes" id="UP000295765"/>
    </source>
</evidence>
<dbReference type="EMBL" id="SLWY01000002">
    <property type="protein sequence ID" value="TCO83429.1"/>
    <property type="molecule type" value="Genomic_DNA"/>
</dbReference>
<feature type="transmembrane region" description="Helical" evidence="13">
    <location>
        <begin position="6"/>
        <end position="27"/>
    </location>
</feature>
<dbReference type="PANTHER" id="PTHR30433">
    <property type="entry name" value="CHEMOTAXIS PROTEIN MOTA"/>
    <property type="match status" value="1"/>
</dbReference>
<feature type="transmembrane region" description="Helical" evidence="13">
    <location>
        <begin position="167"/>
        <end position="186"/>
    </location>
</feature>
<dbReference type="InterPro" id="IPR000540">
    <property type="entry name" value="Flag_MotA_CS"/>
</dbReference>
<dbReference type="OrthoDB" id="9782603at2"/>
<evidence type="ECO:0000256" key="11">
    <source>
        <dbReference type="ARBA" id="ARBA00023065"/>
    </source>
</evidence>
<dbReference type="InterPro" id="IPR022522">
    <property type="entry name" value="Flagellar_motor_stator_MotA"/>
</dbReference>
<evidence type="ECO:0000256" key="7">
    <source>
        <dbReference type="ARBA" id="ARBA00022692"/>
    </source>
</evidence>
<keyword evidence="11" id="KW-0406">Ion transport</keyword>
<dbReference type="Proteomes" id="UP000295765">
    <property type="component" value="Unassembled WGS sequence"/>
</dbReference>
<keyword evidence="6" id="KW-0997">Cell inner membrane</keyword>
<keyword evidence="9" id="KW-0375">Hydrogen ion transport</keyword>
<protein>
    <submittedName>
        <fullName evidence="16">Chemotaxis protein MotA</fullName>
    </submittedName>
</protein>
<evidence type="ECO:0000256" key="10">
    <source>
        <dbReference type="ARBA" id="ARBA00022989"/>
    </source>
</evidence>
<dbReference type="PROSITE" id="PS01307">
    <property type="entry name" value="MOTA"/>
    <property type="match status" value="1"/>
</dbReference>
<evidence type="ECO:0000256" key="1">
    <source>
        <dbReference type="ARBA" id="ARBA00004429"/>
    </source>
</evidence>
<evidence type="ECO:0000256" key="2">
    <source>
        <dbReference type="ARBA" id="ARBA00008038"/>
    </source>
</evidence>
<gene>
    <name evidence="16" type="ORF">EV699_102127</name>
</gene>
<feature type="domain" description="MotA/TolQ/ExbB proton channel" evidence="14">
    <location>
        <begin position="127"/>
        <end position="239"/>
    </location>
</feature>
<keyword evidence="7 13" id="KW-0812">Transmembrane</keyword>
<evidence type="ECO:0000259" key="14">
    <source>
        <dbReference type="Pfam" id="PF01618"/>
    </source>
</evidence>
<dbReference type="InterPro" id="IPR047055">
    <property type="entry name" value="MotA-like"/>
</dbReference>
<evidence type="ECO:0000256" key="3">
    <source>
        <dbReference type="ARBA" id="ARBA00022448"/>
    </source>
</evidence>
<evidence type="ECO:0000256" key="12">
    <source>
        <dbReference type="ARBA" id="ARBA00023136"/>
    </source>
</evidence>
<evidence type="ECO:0000259" key="15">
    <source>
        <dbReference type="Pfam" id="PF20560"/>
    </source>
</evidence>
<evidence type="ECO:0000256" key="5">
    <source>
        <dbReference type="ARBA" id="ARBA00022500"/>
    </source>
</evidence>
<dbReference type="NCBIfam" id="TIGR03818">
    <property type="entry name" value="MotA1"/>
    <property type="match status" value="1"/>
</dbReference>
<feature type="domain" description="Motility protein A N-terminal" evidence="15">
    <location>
        <begin position="4"/>
        <end position="93"/>
    </location>
</feature>
<dbReference type="PANTHER" id="PTHR30433:SF4">
    <property type="entry name" value="MOTILITY PROTEIN A"/>
    <property type="match status" value="1"/>
</dbReference>
<organism evidence="16 17">
    <name type="scientific">Plasticicumulans lactativorans</name>
    <dbReference type="NCBI Taxonomy" id="1133106"/>
    <lineage>
        <taxon>Bacteria</taxon>
        <taxon>Pseudomonadati</taxon>
        <taxon>Pseudomonadota</taxon>
        <taxon>Gammaproteobacteria</taxon>
        <taxon>Candidatus Competibacteraceae</taxon>
        <taxon>Plasticicumulans</taxon>
    </lineage>
</organism>
<comment type="subcellular location">
    <subcellularLocation>
        <location evidence="1">Cell inner membrane</location>
        <topology evidence="1">Multi-pass membrane protein</topology>
    </subcellularLocation>
</comment>
<keyword evidence="17" id="KW-1185">Reference proteome</keyword>
<sequence>MFVIIGYVVIIGCIIGGFIIAGGHLGVLMQPVEILIIVGSAVGAFFVGNSMTVIKQTASGLAGCFKGAKYTQALYMETLTLLYLIFAKIRKEGLLALQSDIDEPHNSKLFEQAPSVLADHHAVEFITDYLRLLSSGNIDLNQLENLMDLDIETHHHEGERPVKAVQGFADGLPAFGIVAAVLGVVHTMESVGIPPAELGKLIAAALVGTFLGILLAYGFVGPLSNLMTQKLDESSKYYQAIKAAFIANLNGYDPMASVEFARKVMFSSERPGFTEMEKHISAARKAK</sequence>
<feature type="transmembrane region" description="Helical" evidence="13">
    <location>
        <begin position="34"/>
        <end position="53"/>
    </location>
</feature>
<comment type="similarity">
    <text evidence="2">Belongs to the MotA family.</text>
</comment>
<proteinExistence type="inferred from homology"/>
<evidence type="ECO:0000256" key="4">
    <source>
        <dbReference type="ARBA" id="ARBA00022475"/>
    </source>
</evidence>
<dbReference type="GO" id="GO:0005886">
    <property type="term" value="C:plasma membrane"/>
    <property type="evidence" value="ECO:0007669"/>
    <property type="project" value="UniProtKB-SubCell"/>
</dbReference>
<comment type="caution">
    <text evidence="16">The sequence shown here is derived from an EMBL/GenBank/DDBJ whole genome shotgun (WGS) entry which is preliminary data.</text>
</comment>
<evidence type="ECO:0000256" key="8">
    <source>
        <dbReference type="ARBA" id="ARBA00022779"/>
    </source>
</evidence>